<name>A0A150Q4S2_SORCE</name>
<dbReference type="AlphaFoldDB" id="A0A150Q4S2"/>
<dbReference type="EMBL" id="JEME01002668">
    <property type="protein sequence ID" value="KYG03565.1"/>
    <property type="molecule type" value="Genomic_DNA"/>
</dbReference>
<organism evidence="1 4">
    <name type="scientific">Sorangium cellulosum</name>
    <name type="common">Polyangium cellulosum</name>
    <dbReference type="NCBI Taxonomy" id="56"/>
    <lineage>
        <taxon>Bacteria</taxon>
        <taxon>Pseudomonadati</taxon>
        <taxon>Myxococcota</taxon>
        <taxon>Polyangia</taxon>
        <taxon>Polyangiales</taxon>
        <taxon>Polyangiaceae</taxon>
        <taxon>Sorangium</taxon>
    </lineage>
</organism>
<accession>A0A150Q4S2</accession>
<evidence type="ECO:0000313" key="3">
    <source>
        <dbReference type="Proteomes" id="UP000075502"/>
    </source>
</evidence>
<dbReference type="Pfam" id="PF06127">
    <property type="entry name" value="Mpo1-like"/>
    <property type="match status" value="1"/>
</dbReference>
<evidence type="ECO:0008006" key="5">
    <source>
        <dbReference type="Google" id="ProtNLM"/>
    </source>
</evidence>
<comment type="caution">
    <text evidence="1">The sequence shown here is derived from an EMBL/GenBank/DDBJ whole genome shotgun (WGS) entry which is preliminary data.</text>
</comment>
<gene>
    <name evidence="1" type="ORF">BE04_46240</name>
    <name evidence="2" type="ORF">BE21_51130</name>
</gene>
<dbReference type="EMBL" id="JELX01000661">
    <property type="protein sequence ID" value="KYF62991.1"/>
    <property type="molecule type" value="Genomic_DNA"/>
</dbReference>
<protein>
    <recommendedName>
        <fullName evidence="5">DUF962 domain-containing protein</fullName>
    </recommendedName>
</protein>
<dbReference type="Proteomes" id="UP000075604">
    <property type="component" value="Unassembled WGS sequence"/>
</dbReference>
<dbReference type="InterPro" id="IPR009305">
    <property type="entry name" value="Mpo1-like"/>
</dbReference>
<evidence type="ECO:0000313" key="1">
    <source>
        <dbReference type="EMBL" id="KYF62991.1"/>
    </source>
</evidence>
<sequence length="108" mass="12149">MLRLNAEWTEVLRRYKEDHQDPRNQACHKVGIPLIVASFPVGATLIGLPLAAAMFATGWGFQFAGHYFEGKKPSFVDDKRSLIIGVLWCLEKYGVRVFEETPAPDASR</sequence>
<proteinExistence type="predicted"/>
<evidence type="ECO:0000313" key="2">
    <source>
        <dbReference type="EMBL" id="KYG03565.1"/>
    </source>
</evidence>
<evidence type="ECO:0000313" key="4">
    <source>
        <dbReference type="Proteomes" id="UP000075604"/>
    </source>
</evidence>
<reference evidence="3 4" key="1">
    <citation type="submission" date="2014-02" db="EMBL/GenBank/DDBJ databases">
        <title>The small core and large imbalanced accessory genome model reveals a collaborative survival strategy of Sorangium cellulosum strains in nature.</title>
        <authorList>
            <person name="Han K."/>
            <person name="Peng R."/>
            <person name="Blom J."/>
            <person name="Li Y.-Z."/>
        </authorList>
    </citation>
    <scope>NUCLEOTIDE SEQUENCE [LARGE SCALE GENOMIC DNA]</scope>
    <source>
        <strain evidence="2 3">So0007-03</strain>
        <strain evidence="1 4">So0157-18</strain>
    </source>
</reference>
<dbReference type="Proteomes" id="UP000075502">
    <property type="component" value="Unassembled WGS sequence"/>
</dbReference>